<evidence type="ECO:0000259" key="2">
    <source>
        <dbReference type="Pfam" id="PF10088"/>
    </source>
</evidence>
<sequence length="533" mass="63154">MLKQIRCDVFREKTIDFHPGLNVVLGDNQGSNSIGKSTLLMIIDFIFGGTSYTEYNNDVMRELGDHEFQFFFEFSTEKFFFIRGTVNPKEVYECNESFDKINTMTLEEYLKFLKKQYSLPSEHLSFRSAVSLYSRIWGKHNLDVKRPLHTFPKERNADTVVRFLLLFNAYDNIIHEEKKLKLLKDSRLTLNKAGKYDYVPKITKTKYEKNLKEIEEIEEKITDIKENIYKVALNISDFVSEELFNLQKEKNKLIKERDYFRTKLIRINKNLKNKHVDQKFEKLVEFFPNVNLEKLMNIERFHENISKILAEELKKEKRRLELEVNFFDEQISKIDSTMNSLLSNDGQSNHLIEHLFDLSTRLRSIELENKIYLKSQNIKKDIETTETDISEKKVQSIEKVTDLVNTKLLTINDSIHNESRRSPKLELLEKDYNYKVFDNTGTGKAYTNLLILDLAVFELTKLPILIHDSILFKNIEDNVVENIIKIYNQKSTRQIFIAIDTIDRYSEYTQIILTEQKAISLSRDRLLFIKDWR</sequence>
<gene>
    <name evidence="4" type="ORF">J2Z18_000439</name>
</gene>
<organism evidence="4 5">
    <name type="scientific">Paenibacillus lactis</name>
    <dbReference type="NCBI Taxonomy" id="228574"/>
    <lineage>
        <taxon>Bacteria</taxon>
        <taxon>Bacillati</taxon>
        <taxon>Bacillota</taxon>
        <taxon>Bacilli</taxon>
        <taxon>Bacillales</taxon>
        <taxon>Paenibacillaceae</taxon>
        <taxon>Paenibacillus</taxon>
    </lineage>
</organism>
<dbReference type="Proteomes" id="UP000706926">
    <property type="component" value="Unassembled WGS sequence"/>
</dbReference>
<dbReference type="Pfam" id="PF13476">
    <property type="entry name" value="AAA_23"/>
    <property type="match status" value="1"/>
</dbReference>
<feature type="coiled-coil region" evidence="1">
    <location>
        <begin position="303"/>
        <end position="330"/>
    </location>
</feature>
<evidence type="ECO:0000259" key="3">
    <source>
        <dbReference type="Pfam" id="PF13476"/>
    </source>
</evidence>
<comment type="caution">
    <text evidence="4">The sequence shown here is derived from an EMBL/GenBank/DDBJ whole genome shotgun (WGS) entry which is preliminary data.</text>
</comment>
<dbReference type="RefSeq" id="WP_210094111.1">
    <property type="nucleotide sequence ID" value="NZ_CP139098.1"/>
</dbReference>
<accession>A0ABS4F535</accession>
<evidence type="ECO:0000256" key="1">
    <source>
        <dbReference type="SAM" id="Coils"/>
    </source>
</evidence>
<dbReference type="InterPro" id="IPR038729">
    <property type="entry name" value="Rad50/SbcC_AAA"/>
</dbReference>
<proteinExistence type="predicted"/>
<evidence type="ECO:0008006" key="6">
    <source>
        <dbReference type="Google" id="ProtNLM"/>
    </source>
</evidence>
<dbReference type="InterPro" id="IPR018760">
    <property type="entry name" value="DUF2326"/>
</dbReference>
<feature type="domain" description="DUF2326" evidence="2">
    <location>
        <begin position="427"/>
        <end position="504"/>
    </location>
</feature>
<evidence type="ECO:0000313" key="5">
    <source>
        <dbReference type="Proteomes" id="UP000706926"/>
    </source>
</evidence>
<dbReference type="Gene3D" id="3.40.50.300">
    <property type="entry name" value="P-loop containing nucleotide triphosphate hydrolases"/>
    <property type="match status" value="1"/>
</dbReference>
<dbReference type="Pfam" id="PF10088">
    <property type="entry name" value="DUF2326"/>
    <property type="match status" value="1"/>
</dbReference>
<dbReference type="InterPro" id="IPR027417">
    <property type="entry name" value="P-loop_NTPase"/>
</dbReference>
<dbReference type="GeneID" id="95402493"/>
<evidence type="ECO:0000313" key="4">
    <source>
        <dbReference type="EMBL" id="MBP1891370.1"/>
    </source>
</evidence>
<keyword evidence="5" id="KW-1185">Reference proteome</keyword>
<reference evidence="4 5" key="1">
    <citation type="submission" date="2021-03" db="EMBL/GenBank/DDBJ databases">
        <title>Genomic Encyclopedia of Type Strains, Phase IV (KMG-IV): sequencing the most valuable type-strain genomes for metagenomic binning, comparative biology and taxonomic classification.</title>
        <authorList>
            <person name="Goeker M."/>
        </authorList>
    </citation>
    <scope>NUCLEOTIDE SEQUENCE [LARGE SCALE GENOMIC DNA]</scope>
    <source>
        <strain evidence="4 5">DSM 15596</strain>
    </source>
</reference>
<name>A0ABS4F535_9BACL</name>
<protein>
    <recommendedName>
        <fullName evidence="6">DUF2326 domain-containing protein</fullName>
    </recommendedName>
</protein>
<dbReference type="EMBL" id="JAGGKI010000001">
    <property type="protein sequence ID" value="MBP1891370.1"/>
    <property type="molecule type" value="Genomic_DNA"/>
</dbReference>
<feature type="domain" description="Rad50/SbcC-type AAA" evidence="3">
    <location>
        <begin position="10"/>
        <end position="228"/>
    </location>
</feature>
<keyword evidence="1" id="KW-0175">Coiled coil</keyword>